<name>A0A2U1IVE6_SMIAN</name>
<organism evidence="2 3">
    <name type="scientific">Smittium angustum</name>
    <dbReference type="NCBI Taxonomy" id="133377"/>
    <lineage>
        <taxon>Eukaryota</taxon>
        <taxon>Fungi</taxon>
        <taxon>Fungi incertae sedis</taxon>
        <taxon>Zoopagomycota</taxon>
        <taxon>Kickxellomycotina</taxon>
        <taxon>Harpellomycetes</taxon>
        <taxon>Harpellales</taxon>
        <taxon>Legeriomycetaceae</taxon>
        <taxon>Smittium</taxon>
    </lineage>
</organism>
<reference evidence="2 3" key="1">
    <citation type="journal article" date="2018" name="MBio">
        <title>Comparative Genomics Reveals the Core Gene Toolbox for the Fungus-Insect Symbiosis.</title>
        <authorList>
            <person name="Wang Y."/>
            <person name="Stata M."/>
            <person name="Wang W."/>
            <person name="Stajich J.E."/>
            <person name="White M.M."/>
            <person name="Moncalvo J.M."/>
        </authorList>
    </citation>
    <scope>NUCLEOTIDE SEQUENCE [LARGE SCALE GENOMIC DNA]</scope>
    <source>
        <strain evidence="2 3">AUS-126-30</strain>
    </source>
</reference>
<proteinExistence type="predicted"/>
<accession>A0A2U1IVE6</accession>
<sequence>METLDNKVYLLNNENFDPVPLDTRDNKKHSRKSKILAFVLGYLALFAASYYVFFIKGYMGFSCSKKHGSSSNKNIKHHSSSYRDGNTPSARIYKGKLNFNKRDDNLSQTQKLDPNQYIRLNIITELDVNVTASFGYKDNDEKTIDFGYSAVQGSNPDYAIKPEFIPNDRQGMSFYINPVNNSTGNIGFMDNGSQVQVKILVPKGLKNLTNFVTTIVNGQVSFEKRPKDSEFLIDFVYIMANKSILLLNDMMASRATIINQNSPIIASLNVIDQMSLSTITGDIFSYFTLPGSDHQVQVDATSKSGNIYLNTLGSNYTGAFDVQSLAYTNNSAAVLVKNVSNAGQITETISTNYGKQGLYKSNTSSVNPASSNSTIKIANNQGSVKMVFL</sequence>
<keyword evidence="1" id="KW-0472">Membrane</keyword>
<dbReference type="AlphaFoldDB" id="A0A2U1IVE6"/>
<keyword evidence="3" id="KW-1185">Reference proteome</keyword>
<dbReference type="EMBL" id="MBFU01001127">
    <property type="protein sequence ID" value="PVZ96781.1"/>
    <property type="molecule type" value="Genomic_DNA"/>
</dbReference>
<evidence type="ECO:0000313" key="3">
    <source>
        <dbReference type="Proteomes" id="UP000245591"/>
    </source>
</evidence>
<gene>
    <name evidence="2" type="ORF">BB558_007295</name>
</gene>
<keyword evidence="1" id="KW-1133">Transmembrane helix</keyword>
<dbReference type="Proteomes" id="UP000245591">
    <property type="component" value="Unassembled WGS sequence"/>
</dbReference>
<evidence type="ECO:0008006" key="4">
    <source>
        <dbReference type="Google" id="ProtNLM"/>
    </source>
</evidence>
<evidence type="ECO:0000313" key="2">
    <source>
        <dbReference type="EMBL" id="PVZ96781.1"/>
    </source>
</evidence>
<comment type="caution">
    <text evidence="2">The sequence shown here is derived from an EMBL/GenBank/DDBJ whole genome shotgun (WGS) entry which is preliminary data.</text>
</comment>
<feature type="transmembrane region" description="Helical" evidence="1">
    <location>
        <begin position="35"/>
        <end position="54"/>
    </location>
</feature>
<evidence type="ECO:0000256" key="1">
    <source>
        <dbReference type="SAM" id="Phobius"/>
    </source>
</evidence>
<keyword evidence="1" id="KW-0812">Transmembrane</keyword>
<protein>
    <recommendedName>
        <fullName evidence="4">Adhesin domain-containing protein</fullName>
    </recommendedName>
</protein>